<dbReference type="InterPro" id="IPR045584">
    <property type="entry name" value="Pilin-like"/>
</dbReference>
<dbReference type="KEGG" id="ccot:CCAX7_19950"/>
<dbReference type="RefSeq" id="WP_119323748.1">
    <property type="nucleotide sequence ID" value="NZ_AP025739.1"/>
</dbReference>
<dbReference type="Pfam" id="PF07596">
    <property type="entry name" value="SBP_bac_10"/>
    <property type="match status" value="1"/>
</dbReference>
<dbReference type="PANTHER" id="PTHR30093">
    <property type="entry name" value="GENERAL SECRETION PATHWAY PROTEIN G"/>
    <property type="match status" value="1"/>
</dbReference>
<dbReference type="PANTHER" id="PTHR30093:SF2">
    <property type="entry name" value="TYPE II SECRETION SYSTEM PROTEIN H"/>
    <property type="match status" value="1"/>
</dbReference>
<dbReference type="Gene3D" id="3.30.700.10">
    <property type="entry name" value="Glycoprotein, Type 4 Pilin"/>
    <property type="match status" value="1"/>
</dbReference>
<name>A0A402D2L6_9BACT</name>
<dbReference type="Proteomes" id="UP000287394">
    <property type="component" value="Chromosome"/>
</dbReference>
<dbReference type="InterPro" id="IPR011453">
    <property type="entry name" value="DUF1559"/>
</dbReference>
<keyword evidence="2" id="KW-1185">Reference proteome</keyword>
<dbReference type="InterPro" id="IPR027558">
    <property type="entry name" value="Pre_pil_HX9DG_C"/>
</dbReference>
<dbReference type="SUPFAM" id="SSF54523">
    <property type="entry name" value="Pili subunits"/>
    <property type="match status" value="1"/>
</dbReference>
<dbReference type="EMBL" id="AP025739">
    <property type="protein sequence ID" value="BDI29944.1"/>
    <property type="molecule type" value="Genomic_DNA"/>
</dbReference>
<accession>A0A402D2L6</accession>
<evidence type="ECO:0000313" key="2">
    <source>
        <dbReference type="Proteomes" id="UP000287394"/>
    </source>
</evidence>
<dbReference type="OrthoDB" id="277292at2"/>
<organism evidence="1 2">
    <name type="scientific">Capsulimonas corticalis</name>
    <dbReference type="NCBI Taxonomy" id="2219043"/>
    <lineage>
        <taxon>Bacteria</taxon>
        <taxon>Bacillati</taxon>
        <taxon>Armatimonadota</taxon>
        <taxon>Armatimonadia</taxon>
        <taxon>Capsulimonadales</taxon>
        <taxon>Capsulimonadaceae</taxon>
        <taxon>Capsulimonas</taxon>
    </lineage>
</organism>
<protein>
    <submittedName>
        <fullName evidence="1">Uncharacterized protein</fullName>
    </submittedName>
</protein>
<sequence>MRRTDKAGFTLIELLVVIAIIAILAAILFPVFAKAREKARQASCLSNEKQIGLGILQYVQDSDETYPLSDRTGCWEQSTYPYVKSVNVYKCPSNPDSSLNIPRNEVQDPAFYGGNVPATFPVSYGMNNFLGESPSGAGGKAQTLAFIREPASRIMIAERHVDTGGDPNNDGDNQNAVGWTDWDAGKWSRALFAGHTGRMNVLFCDGHVKGMKPTQTATPVNMWGDVNNAGSGTGPCDVAPYDGDNNTINCDQPSTGLTQGMQLLESKYQ</sequence>
<gene>
    <name evidence="1" type="ORF">CCAX7_19950</name>
</gene>
<dbReference type="AlphaFoldDB" id="A0A402D2L6"/>
<proteinExistence type="predicted"/>
<dbReference type="Pfam" id="PF07963">
    <property type="entry name" value="N_methyl"/>
    <property type="match status" value="1"/>
</dbReference>
<dbReference type="InterPro" id="IPR012902">
    <property type="entry name" value="N_methyl_site"/>
</dbReference>
<dbReference type="NCBIfam" id="TIGR02532">
    <property type="entry name" value="IV_pilin_GFxxxE"/>
    <property type="match status" value="1"/>
</dbReference>
<dbReference type="PROSITE" id="PS00409">
    <property type="entry name" value="PROKAR_NTER_METHYL"/>
    <property type="match status" value="1"/>
</dbReference>
<reference evidence="1 2" key="1">
    <citation type="journal article" date="2019" name="Int. J. Syst. Evol. Microbiol.">
        <title>Capsulimonas corticalis gen. nov., sp. nov., an aerobic capsulated bacterium, of a novel bacterial order, Capsulimonadales ord. nov., of the class Armatimonadia of the phylum Armatimonadetes.</title>
        <authorList>
            <person name="Li J."/>
            <person name="Kudo C."/>
            <person name="Tonouchi A."/>
        </authorList>
    </citation>
    <scope>NUCLEOTIDE SEQUENCE [LARGE SCALE GENOMIC DNA]</scope>
    <source>
        <strain evidence="1 2">AX-7</strain>
    </source>
</reference>
<evidence type="ECO:0000313" key="1">
    <source>
        <dbReference type="EMBL" id="BDI29944.1"/>
    </source>
</evidence>
<dbReference type="NCBIfam" id="TIGR04294">
    <property type="entry name" value="pre_pil_HX9DG"/>
    <property type="match status" value="1"/>
</dbReference>